<accession>A0ABQ8VRX6</accession>
<evidence type="ECO:0000313" key="2">
    <source>
        <dbReference type="EMBL" id="KAJ4498716.1"/>
    </source>
</evidence>
<dbReference type="SUPFAM" id="SSF143503">
    <property type="entry name" value="PUG domain-like"/>
    <property type="match status" value="1"/>
</dbReference>
<keyword evidence="3" id="KW-1185">Reference proteome</keyword>
<feature type="region of interest" description="Disordered" evidence="1">
    <location>
        <begin position="1"/>
        <end position="38"/>
    </location>
</feature>
<dbReference type="Gene3D" id="1.20.58.2190">
    <property type="match status" value="1"/>
</dbReference>
<evidence type="ECO:0000256" key="1">
    <source>
        <dbReference type="SAM" id="MobiDB-lite"/>
    </source>
</evidence>
<name>A0ABQ8VRX6_9AGAR</name>
<evidence type="ECO:0000313" key="3">
    <source>
        <dbReference type="Proteomes" id="UP001150217"/>
    </source>
</evidence>
<sequence length="88" mass="10145">MESPPHSRLAEAVERRLSAQQSHGPSPAEMAAEHAKRQKFRRLIDPGILRPNPEPEAVESMKILYKLSENLIREPENPKFQRFRTTNT</sequence>
<proteinExistence type="predicted"/>
<dbReference type="EMBL" id="JANVFT010000014">
    <property type="protein sequence ID" value="KAJ4498716.1"/>
    <property type="molecule type" value="Genomic_DNA"/>
</dbReference>
<dbReference type="Proteomes" id="UP001150217">
    <property type="component" value="Unassembled WGS sequence"/>
</dbReference>
<organism evidence="2 3">
    <name type="scientific">Lentinula lateritia</name>
    <dbReference type="NCBI Taxonomy" id="40482"/>
    <lineage>
        <taxon>Eukaryota</taxon>
        <taxon>Fungi</taxon>
        <taxon>Dikarya</taxon>
        <taxon>Basidiomycota</taxon>
        <taxon>Agaricomycotina</taxon>
        <taxon>Agaricomycetes</taxon>
        <taxon>Agaricomycetidae</taxon>
        <taxon>Agaricales</taxon>
        <taxon>Marasmiineae</taxon>
        <taxon>Omphalotaceae</taxon>
        <taxon>Lentinula</taxon>
    </lineage>
</organism>
<gene>
    <name evidence="2" type="ORF">C8R41DRAFT_817440</name>
</gene>
<dbReference type="InterPro" id="IPR036339">
    <property type="entry name" value="PUB-like_dom_sf"/>
</dbReference>
<feature type="compositionally biased region" description="Basic and acidic residues" evidence="1">
    <location>
        <begin position="8"/>
        <end position="17"/>
    </location>
</feature>
<protein>
    <recommendedName>
        <fullName evidence="4">PUB domain-containing protein</fullName>
    </recommendedName>
</protein>
<evidence type="ECO:0008006" key="4">
    <source>
        <dbReference type="Google" id="ProtNLM"/>
    </source>
</evidence>
<reference evidence="2" key="1">
    <citation type="submission" date="2022-08" db="EMBL/GenBank/DDBJ databases">
        <title>A Global Phylogenomic Analysis of the Shiitake Genus Lentinula.</title>
        <authorList>
            <consortium name="DOE Joint Genome Institute"/>
            <person name="Sierra-Patev S."/>
            <person name="Min B."/>
            <person name="Naranjo-Ortiz M."/>
            <person name="Looney B."/>
            <person name="Konkel Z."/>
            <person name="Slot J.C."/>
            <person name="Sakamoto Y."/>
            <person name="Steenwyk J.L."/>
            <person name="Rokas A."/>
            <person name="Carro J."/>
            <person name="Camarero S."/>
            <person name="Ferreira P."/>
            <person name="Molpeceres G."/>
            <person name="Ruiz-Duenas F.J."/>
            <person name="Serrano A."/>
            <person name="Henrissat B."/>
            <person name="Drula E."/>
            <person name="Hughes K.W."/>
            <person name="Mata J.L."/>
            <person name="Ishikawa N.K."/>
            <person name="Vargas-Isla R."/>
            <person name="Ushijima S."/>
            <person name="Smith C.A."/>
            <person name="Ahrendt S."/>
            <person name="Andreopoulos W."/>
            <person name="He G."/>
            <person name="Labutti K."/>
            <person name="Lipzen A."/>
            <person name="Ng V."/>
            <person name="Riley R."/>
            <person name="Sandor L."/>
            <person name="Barry K."/>
            <person name="Martinez A.T."/>
            <person name="Xiao Y."/>
            <person name="Gibbons J.G."/>
            <person name="Terashima K."/>
            <person name="Grigoriev I.V."/>
            <person name="Hibbett D.S."/>
        </authorList>
    </citation>
    <scope>NUCLEOTIDE SEQUENCE</scope>
    <source>
        <strain evidence="2">RHP3577 ss4</strain>
    </source>
</reference>
<dbReference type="CDD" id="cd09212">
    <property type="entry name" value="PUB"/>
    <property type="match status" value="1"/>
</dbReference>
<comment type="caution">
    <text evidence="2">The sequence shown here is derived from an EMBL/GenBank/DDBJ whole genome shotgun (WGS) entry which is preliminary data.</text>
</comment>